<accession>A0ABS5KS96</accession>
<feature type="transmembrane region" description="Helical" evidence="1">
    <location>
        <begin position="252"/>
        <end position="272"/>
    </location>
</feature>
<evidence type="ECO:0000313" key="2">
    <source>
        <dbReference type="EMBL" id="MBS2548875.1"/>
    </source>
</evidence>
<feature type="transmembrane region" description="Helical" evidence="1">
    <location>
        <begin position="167"/>
        <end position="191"/>
    </location>
</feature>
<reference evidence="2 3" key="1">
    <citation type="submission" date="2020-02" db="EMBL/GenBank/DDBJ databases">
        <title>Acidophilic actinobacteria isolated from forest soil.</title>
        <authorList>
            <person name="Golinska P."/>
        </authorList>
    </citation>
    <scope>NUCLEOTIDE SEQUENCE [LARGE SCALE GENOMIC DNA]</scope>
    <source>
        <strain evidence="2 3">NL8</strain>
    </source>
</reference>
<evidence type="ECO:0000313" key="3">
    <source>
        <dbReference type="Proteomes" id="UP000730482"/>
    </source>
</evidence>
<gene>
    <name evidence="2" type="ORF">KGQ19_18575</name>
</gene>
<keyword evidence="3" id="KW-1185">Reference proteome</keyword>
<sequence>MAEQPVEPSFERRFEQRTPGAVATYLFTARMWGRSAMQYRASLVLVMVNSLFMASLELLGILVVFGNVSTLGGFSLPEALYLYGTAQAAFFTSDLLFTGTEYLAVRIRMGTFDSLLIRPVGMLPQVFADQFTPRRLTPMIPAFAALIVGLAKAPVHWTLLRAAMVPYTLLVGVVVFGAVWVLVGAFQIVAADASEVMNSVTYGGQFMTSYPLALYGRNLMLFLTFGLPLAYVNWQPTLYVLDHADPLGTPSFLRFAGPLFAAALWGVALLAWRAALRHHRSTGS</sequence>
<dbReference type="PANTHER" id="PTHR36833:SF1">
    <property type="entry name" value="INTEGRAL MEMBRANE TRANSPORT PROTEIN"/>
    <property type="match status" value="1"/>
</dbReference>
<keyword evidence="1" id="KW-1133">Transmembrane helix</keyword>
<dbReference type="InterPro" id="IPR010390">
    <property type="entry name" value="ABC-2_transporter-like"/>
</dbReference>
<dbReference type="RefSeq" id="WP_212010451.1">
    <property type="nucleotide sequence ID" value="NZ_JAAFYZ010000057.1"/>
</dbReference>
<feature type="transmembrane region" description="Helical" evidence="1">
    <location>
        <begin position="43"/>
        <end position="68"/>
    </location>
</feature>
<organism evidence="2 3">
    <name type="scientific">Catenulispora pinistramenti</name>
    <dbReference type="NCBI Taxonomy" id="2705254"/>
    <lineage>
        <taxon>Bacteria</taxon>
        <taxon>Bacillati</taxon>
        <taxon>Actinomycetota</taxon>
        <taxon>Actinomycetes</taxon>
        <taxon>Catenulisporales</taxon>
        <taxon>Catenulisporaceae</taxon>
        <taxon>Catenulispora</taxon>
    </lineage>
</organism>
<dbReference type="PANTHER" id="PTHR36833">
    <property type="entry name" value="SLR0610 PROTEIN-RELATED"/>
    <property type="match status" value="1"/>
</dbReference>
<feature type="transmembrane region" description="Helical" evidence="1">
    <location>
        <begin position="136"/>
        <end position="155"/>
    </location>
</feature>
<dbReference type="Pfam" id="PF06182">
    <property type="entry name" value="ABC2_membrane_6"/>
    <property type="match status" value="1"/>
</dbReference>
<protein>
    <submittedName>
        <fullName evidence="2">ABC-2 family transporter protein</fullName>
    </submittedName>
</protein>
<evidence type="ECO:0000256" key="1">
    <source>
        <dbReference type="SAM" id="Phobius"/>
    </source>
</evidence>
<comment type="caution">
    <text evidence="2">The sequence shown here is derived from an EMBL/GenBank/DDBJ whole genome shotgun (WGS) entry which is preliminary data.</text>
</comment>
<feature type="transmembrane region" description="Helical" evidence="1">
    <location>
        <begin position="80"/>
        <end position="99"/>
    </location>
</feature>
<dbReference type="EMBL" id="JAAFYZ010000057">
    <property type="protein sequence ID" value="MBS2548875.1"/>
    <property type="molecule type" value="Genomic_DNA"/>
</dbReference>
<keyword evidence="1" id="KW-0812">Transmembrane</keyword>
<dbReference type="Proteomes" id="UP000730482">
    <property type="component" value="Unassembled WGS sequence"/>
</dbReference>
<keyword evidence="1" id="KW-0472">Membrane</keyword>
<feature type="transmembrane region" description="Helical" evidence="1">
    <location>
        <begin position="212"/>
        <end position="232"/>
    </location>
</feature>
<proteinExistence type="predicted"/>
<name>A0ABS5KS96_9ACTN</name>